<dbReference type="Gene3D" id="3.90.1150.10">
    <property type="entry name" value="Aspartate Aminotransferase, domain 1"/>
    <property type="match status" value="1"/>
</dbReference>
<dbReference type="SUPFAM" id="SSF53383">
    <property type="entry name" value="PLP-dependent transferases"/>
    <property type="match status" value="1"/>
</dbReference>
<dbReference type="Pfam" id="PF00155">
    <property type="entry name" value="Aminotran_1_2"/>
    <property type="match status" value="1"/>
</dbReference>
<proteinExistence type="predicted"/>
<dbReference type="Gene3D" id="3.40.640.10">
    <property type="entry name" value="Type I PLP-dependent aspartate aminotransferase-like (Major domain)"/>
    <property type="match status" value="1"/>
</dbReference>
<dbReference type="PANTHER" id="PTHR43510">
    <property type="entry name" value="AMINOTRANSFERASE FUNCTION, HYPOTHETICAL (EUROFUNG)"/>
    <property type="match status" value="1"/>
</dbReference>
<dbReference type="PANTHER" id="PTHR43510:SF1">
    <property type="entry name" value="AMINOTRANSFERASE FUNCTION, HYPOTHETICAL (EUROFUNG)"/>
    <property type="match status" value="1"/>
</dbReference>
<gene>
    <name evidence="2" type="ORF">S06H3_05588</name>
</gene>
<dbReference type="GO" id="GO:0003824">
    <property type="term" value="F:catalytic activity"/>
    <property type="evidence" value="ECO:0007669"/>
    <property type="project" value="InterPro"/>
</dbReference>
<dbReference type="EMBL" id="BARV01002086">
    <property type="protein sequence ID" value="GAH89895.1"/>
    <property type="molecule type" value="Genomic_DNA"/>
</dbReference>
<dbReference type="InterPro" id="IPR015424">
    <property type="entry name" value="PyrdxlP-dep_Trfase"/>
</dbReference>
<evidence type="ECO:0000313" key="2">
    <source>
        <dbReference type="EMBL" id="GAH89895.1"/>
    </source>
</evidence>
<comment type="caution">
    <text evidence="2">The sequence shown here is derived from an EMBL/GenBank/DDBJ whole genome shotgun (WGS) entry which is preliminary data.</text>
</comment>
<dbReference type="PROSITE" id="PS00105">
    <property type="entry name" value="AA_TRANSFER_CLASS_1"/>
    <property type="match status" value="1"/>
</dbReference>
<reference evidence="2" key="1">
    <citation type="journal article" date="2014" name="Front. Microbiol.">
        <title>High frequency of phylogenetically diverse reductive dehalogenase-homologous genes in deep subseafloor sedimentary metagenomes.</title>
        <authorList>
            <person name="Kawai M."/>
            <person name="Futagami T."/>
            <person name="Toyoda A."/>
            <person name="Takaki Y."/>
            <person name="Nishi S."/>
            <person name="Hori S."/>
            <person name="Arai W."/>
            <person name="Tsubouchi T."/>
            <person name="Morono Y."/>
            <person name="Uchiyama I."/>
            <person name="Ito T."/>
            <person name="Fujiyama A."/>
            <person name="Inagaki F."/>
            <person name="Takami H."/>
        </authorList>
    </citation>
    <scope>NUCLEOTIDE SEQUENCE</scope>
    <source>
        <strain evidence="2">Expedition CK06-06</strain>
    </source>
</reference>
<name>X1K8E3_9ZZZZ</name>
<dbReference type="InterPro" id="IPR015421">
    <property type="entry name" value="PyrdxlP-dep_Trfase_major"/>
</dbReference>
<protein>
    <recommendedName>
        <fullName evidence="1">Aminotransferase class I/classII large domain-containing protein</fullName>
    </recommendedName>
</protein>
<feature type="domain" description="Aminotransferase class I/classII large" evidence="1">
    <location>
        <begin position="1"/>
        <end position="80"/>
    </location>
</feature>
<dbReference type="AlphaFoldDB" id="X1K8E3"/>
<dbReference type="InterPro" id="IPR004839">
    <property type="entry name" value="Aminotransferase_I/II_large"/>
</dbReference>
<sequence>MADEVYRGAERITSDETKSFYGLYNKVIATGSMSKAYGLPGLRIGWAVGPVSTIDDIWARHEYIAISATMLSNKLAARALSPKVRPRIIQRTRDYIKQG</sequence>
<accession>X1K8E3</accession>
<feature type="non-terminal residue" evidence="2">
    <location>
        <position position="99"/>
    </location>
</feature>
<dbReference type="InterPro" id="IPR004838">
    <property type="entry name" value="NHTrfase_class1_PyrdxlP-BS"/>
</dbReference>
<organism evidence="2">
    <name type="scientific">marine sediment metagenome</name>
    <dbReference type="NCBI Taxonomy" id="412755"/>
    <lineage>
        <taxon>unclassified sequences</taxon>
        <taxon>metagenomes</taxon>
        <taxon>ecological metagenomes</taxon>
    </lineage>
</organism>
<dbReference type="InterPro" id="IPR015422">
    <property type="entry name" value="PyrdxlP-dep_Trfase_small"/>
</dbReference>
<dbReference type="GO" id="GO:0030170">
    <property type="term" value="F:pyridoxal phosphate binding"/>
    <property type="evidence" value="ECO:0007669"/>
    <property type="project" value="InterPro"/>
</dbReference>
<evidence type="ECO:0000259" key="1">
    <source>
        <dbReference type="Pfam" id="PF00155"/>
    </source>
</evidence>